<dbReference type="Gene3D" id="3.40.309.10">
    <property type="entry name" value="Aldehyde Dehydrogenase, Chain A, domain 2"/>
    <property type="match status" value="1"/>
</dbReference>
<dbReference type="FunFam" id="3.40.309.10:FF:000003">
    <property type="entry name" value="Aldehyde dehydrogenase"/>
    <property type="match status" value="1"/>
</dbReference>
<dbReference type="Gene3D" id="3.40.605.10">
    <property type="entry name" value="Aldehyde Dehydrogenase, Chain A, domain 1"/>
    <property type="match status" value="1"/>
</dbReference>
<feature type="transmembrane region" description="Helical" evidence="8">
    <location>
        <begin position="464"/>
        <end position="486"/>
    </location>
</feature>
<reference evidence="10 11" key="1">
    <citation type="submission" date="2023-03" db="EMBL/GenBank/DDBJ databases">
        <title>Genome insight into feeding habits of ladybird beetles.</title>
        <authorList>
            <person name="Li H.-S."/>
            <person name="Huang Y.-H."/>
            <person name="Pang H."/>
        </authorList>
    </citation>
    <scope>NUCLEOTIDE SEQUENCE [LARGE SCALE GENOMIC DNA]</scope>
    <source>
        <strain evidence="10">SYSU_2023b</strain>
        <tissue evidence="10">Whole body</tissue>
    </source>
</reference>
<gene>
    <name evidence="10" type="ORF">WA026_011014</name>
</gene>
<keyword evidence="8" id="KW-0812">Transmembrane</keyword>
<dbReference type="Pfam" id="PF00171">
    <property type="entry name" value="Aldedh"/>
    <property type="match status" value="1"/>
</dbReference>
<accession>A0AAW1UPN9</accession>
<keyword evidence="11" id="KW-1185">Reference proteome</keyword>
<dbReference type="InterPro" id="IPR016162">
    <property type="entry name" value="Ald_DH_N"/>
</dbReference>
<dbReference type="InterPro" id="IPR016163">
    <property type="entry name" value="Ald_DH_C"/>
</dbReference>
<evidence type="ECO:0000256" key="2">
    <source>
        <dbReference type="ARBA" id="ARBA00023002"/>
    </source>
</evidence>
<dbReference type="Proteomes" id="UP001431783">
    <property type="component" value="Unassembled WGS sequence"/>
</dbReference>
<name>A0AAW1UPN9_9CUCU</name>
<keyword evidence="8" id="KW-0472">Membrane</keyword>
<keyword evidence="2 4" id="KW-0560">Oxidoreductase</keyword>
<sequence>MNPKEIIALLRNSFESGKTRPVEYRIQQIKNLKKMIVENEEKFLQALKTDLHKSRHESIVMEIQFLINDLENILAEIRDWVKPEKPKKPLVNILDNLYIFNDPYGVVLVIGAWNYPFQLLLMPFAGAIAAGNCVILKPSEVATACCNLVSTLVPKYLDPDSYKVYAGGIPETTLLLKEKFDYIFYTGSSNVGKIISEAASKHLTPVTLELGGKSPVYIDKTADINMAVKRILWGKFANAGQTCVAPDYLLCSKDVEQKFVEISKVILKKWYGNDPKKSLDFGRIINDNHFKRIEKLLNNGSVAVGGETDASERYIAPTILTNISSNDPVMMEEIFGPILPIINIDNLYDAISFINKREKPLAMYIFSKNKKDVDLLIQNTSCGGITVNDTVMHLAVDTLPFGGIGNSGIGNYHGKYTFDTFTHKKSCLYKSFALIGEKLGQARYPPYSERKTRLLNLLLKRRGYLSFNFVGYLIAFGVGIATAYLYQNQITVKRN</sequence>
<dbReference type="GO" id="GO:0006081">
    <property type="term" value="P:aldehyde metabolic process"/>
    <property type="evidence" value="ECO:0007669"/>
    <property type="project" value="InterPro"/>
</dbReference>
<dbReference type="PROSITE" id="PS00070">
    <property type="entry name" value="ALDEHYDE_DEHYDR_CYS"/>
    <property type="match status" value="1"/>
</dbReference>
<dbReference type="PANTHER" id="PTHR43570">
    <property type="entry name" value="ALDEHYDE DEHYDROGENASE"/>
    <property type="match status" value="1"/>
</dbReference>
<dbReference type="PIRSF" id="PIRSF036492">
    <property type="entry name" value="ALDH"/>
    <property type="match status" value="1"/>
</dbReference>
<dbReference type="InterPro" id="IPR015590">
    <property type="entry name" value="Aldehyde_DH_dom"/>
</dbReference>
<keyword evidence="8" id="KW-1133">Transmembrane helix</keyword>
<evidence type="ECO:0000313" key="11">
    <source>
        <dbReference type="Proteomes" id="UP001431783"/>
    </source>
</evidence>
<evidence type="ECO:0000256" key="8">
    <source>
        <dbReference type="SAM" id="Phobius"/>
    </source>
</evidence>
<dbReference type="FunFam" id="3.40.605.10:FF:000004">
    <property type="entry name" value="Aldehyde dehydrogenase"/>
    <property type="match status" value="1"/>
</dbReference>
<feature type="active site" evidence="5">
    <location>
        <position position="243"/>
    </location>
</feature>
<dbReference type="AlphaFoldDB" id="A0AAW1UPN9"/>
<dbReference type="PROSITE" id="PS00687">
    <property type="entry name" value="ALDEHYDE_DEHYDR_GLU"/>
    <property type="match status" value="1"/>
</dbReference>
<evidence type="ECO:0000256" key="6">
    <source>
        <dbReference type="PROSITE-ProRule" id="PRU10007"/>
    </source>
</evidence>
<dbReference type="PANTHER" id="PTHR43570:SF16">
    <property type="entry name" value="ALDEHYDE DEHYDROGENASE TYPE III, ISOFORM Q"/>
    <property type="match status" value="1"/>
</dbReference>
<feature type="active site" evidence="5 6">
    <location>
        <position position="209"/>
    </location>
</feature>
<protein>
    <recommendedName>
        <fullName evidence="4">Aldehyde dehydrogenase</fullName>
    </recommendedName>
</protein>
<dbReference type="InterPro" id="IPR016161">
    <property type="entry name" value="Ald_DH/histidinol_DH"/>
</dbReference>
<evidence type="ECO:0000256" key="5">
    <source>
        <dbReference type="PIRSR" id="PIRSR036492-1"/>
    </source>
</evidence>
<dbReference type="InterPro" id="IPR016160">
    <property type="entry name" value="Ald_DH_CS_CYS"/>
</dbReference>
<dbReference type="SUPFAM" id="SSF53720">
    <property type="entry name" value="ALDH-like"/>
    <property type="match status" value="1"/>
</dbReference>
<comment type="similarity">
    <text evidence="1 4 7">Belongs to the aldehyde dehydrogenase family.</text>
</comment>
<evidence type="ECO:0000256" key="1">
    <source>
        <dbReference type="ARBA" id="ARBA00009986"/>
    </source>
</evidence>
<comment type="caution">
    <text evidence="10">The sequence shown here is derived from an EMBL/GenBank/DDBJ whole genome shotgun (WGS) entry which is preliminary data.</text>
</comment>
<evidence type="ECO:0000256" key="3">
    <source>
        <dbReference type="ARBA" id="ARBA00023027"/>
    </source>
</evidence>
<dbReference type="InterPro" id="IPR012394">
    <property type="entry name" value="Aldehyde_DH_NAD(P)"/>
</dbReference>
<dbReference type="GO" id="GO:0005737">
    <property type="term" value="C:cytoplasm"/>
    <property type="evidence" value="ECO:0007669"/>
    <property type="project" value="TreeGrafter"/>
</dbReference>
<dbReference type="GO" id="GO:0004029">
    <property type="term" value="F:aldehyde dehydrogenase (NAD+) activity"/>
    <property type="evidence" value="ECO:0007669"/>
    <property type="project" value="TreeGrafter"/>
</dbReference>
<dbReference type="InterPro" id="IPR029510">
    <property type="entry name" value="Ald_DH_CS_GLU"/>
</dbReference>
<evidence type="ECO:0000259" key="9">
    <source>
        <dbReference type="Pfam" id="PF00171"/>
    </source>
</evidence>
<proteinExistence type="inferred from homology"/>
<evidence type="ECO:0000313" key="10">
    <source>
        <dbReference type="EMBL" id="KAK9885521.1"/>
    </source>
</evidence>
<organism evidence="10 11">
    <name type="scientific">Henosepilachna vigintioctopunctata</name>
    <dbReference type="NCBI Taxonomy" id="420089"/>
    <lineage>
        <taxon>Eukaryota</taxon>
        <taxon>Metazoa</taxon>
        <taxon>Ecdysozoa</taxon>
        <taxon>Arthropoda</taxon>
        <taxon>Hexapoda</taxon>
        <taxon>Insecta</taxon>
        <taxon>Pterygota</taxon>
        <taxon>Neoptera</taxon>
        <taxon>Endopterygota</taxon>
        <taxon>Coleoptera</taxon>
        <taxon>Polyphaga</taxon>
        <taxon>Cucujiformia</taxon>
        <taxon>Coccinelloidea</taxon>
        <taxon>Coccinellidae</taxon>
        <taxon>Epilachninae</taxon>
        <taxon>Epilachnini</taxon>
        <taxon>Henosepilachna</taxon>
    </lineage>
</organism>
<feature type="domain" description="Aldehyde dehydrogenase" evidence="9">
    <location>
        <begin position="11"/>
        <end position="426"/>
    </location>
</feature>
<keyword evidence="3" id="KW-0520">NAD</keyword>
<evidence type="ECO:0000256" key="4">
    <source>
        <dbReference type="PIRNR" id="PIRNR036492"/>
    </source>
</evidence>
<evidence type="ECO:0000256" key="7">
    <source>
        <dbReference type="RuleBase" id="RU003345"/>
    </source>
</evidence>
<dbReference type="EMBL" id="JARQZJ010000095">
    <property type="protein sequence ID" value="KAK9885521.1"/>
    <property type="molecule type" value="Genomic_DNA"/>
</dbReference>